<evidence type="ECO:0000256" key="11">
    <source>
        <dbReference type="SAM" id="MobiDB-lite"/>
    </source>
</evidence>
<dbReference type="SUPFAM" id="SSF48056">
    <property type="entry name" value="Di-copper centre-containing domain"/>
    <property type="match status" value="1"/>
</dbReference>
<keyword evidence="4" id="KW-0479">Metal-binding</keyword>
<evidence type="ECO:0000256" key="3">
    <source>
        <dbReference type="ARBA" id="ARBA00011906"/>
    </source>
</evidence>
<feature type="region of interest" description="Disordered" evidence="11">
    <location>
        <begin position="1"/>
        <end position="22"/>
    </location>
</feature>
<gene>
    <name evidence="14" type="ORF">CABS02_10548</name>
</gene>
<dbReference type="InterPro" id="IPR008922">
    <property type="entry name" value="Di-copper_centre_dom_sf"/>
</dbReference>
<dbReference type="PANTHER" id="PTHR11474:SF76">
    <property type="entry name" value="SHKT DOMAIN-CONTAINING PROTEIN"/>
    <property type="match status" value="1"/>
</dbReference>
<keyword evidence="8" id="KW-0470">Melanin biosynthesis</keyword>
<dbReference type="Pfam" id="PF18132">
    <property type="entry name" value="Tyrosinase_C"/>
    <property type="match status" value="1"/>
</dbReference>
<evidence type="ECO:0000256" key="6">
    <source>
        <dbReference type="ARBA" id="ARBA00023008"/>
    </source>
</evidence>
<evidence type="ECO:0000256" key="4">
    <source>
        <dbReference type="ARBA" id="ARBA00022723"/>
    </source>
</evidence>
<comment type="catalytic activity">
    <reaction evidence="10">
        <text>L-tyrosine + O2 = L-dopaquinone + H2O</text>
        <dbReference type="Rhea" id="RHEA:18117"/>
        <dbReference type="ChEBI" id="CHEBI:15377"/>
        <dbReference type="ChEBI" id="CHEBI:15379"/>
        <dbReference type="ChEBI" id="CHEBI:57924"/>
        <dbReference type="ChEBI" id="CHEBI:58315"/>
        <dbReference type="EC" id="1.14.18.1"/>
    </reaction>
</comment>
<dbReference type="GO" id="GO:0042438">
    <property type="term" value="P:melanin biosynthetic process"/>
    <property type="evidence" value="ECO:0007669"/>
    <property type="project" value="UniProtKB-KW"/>
</dbReference>
<evidence type="ECO:0000256" key="7">
    <source>
        <dbReference type="ARBA" id="ARBA00023033"/>
    </source>
</evidence>
<dbReference type="AlphaFoldDB" id="A0A9Q0B0U4"/>
<evidence type="ECO:0000256" key="9">
    <source>
        <dbReference type="ARBA" id="ARBA00048233"/>
    </source>
</evidence>
<evidence type="ECO:0000256" key="10">
    <source>
        <dbReference type="ARBA" id="ARBA00048881"/>
    </source>
</evidence>
<dbReference type="Proteomes" id="UP001056436">
    <property type="component" value="Unassembled WGS sequence"/>
</dbReference>
<proteinExistence type="inferred from homology"/>
<dbReference type="PROSITE" id="PS00497">
    <property type="entry name" value="TYROSINASE_1"/>
    <property type="match status" value="1"/>
</dbReference>
<dbReference type="PANTHER" id="PTHR11474">
    <property type="entry name" value="TYROSINASE FAMILY MEMBER"/>
    <property type="match status" value="1"/>
</dbReference>
<dbReference type="GO" id="GO:0046872">
    <property type="term" value="F:metal ion binding"/>
    <property type="evidence" value="ECO:0007669"/>
    <property type="project" value="UniProtKB-KW"/>
</dbReference>
<evidence type="ECO:0000313" key="14">
    <source>
        <dbReference type="EMBL" id="KAI3542090.1"/>
    </source>
</evidence>
<name>A0A9Q0B0U4_9PEZI</name>
<keyword evidence="5" id="KW-0560">Oxidoreductase</keyword>
<keyword evidence="15" id="KW-1185">Reference proteome</keyword>
<dbReference type="EMBL" id="SDAQ01000080">
    <property type="protein sequence ID" value="KAI3542090.1"/>
    <property type="molecule type" value="Genomic_DNA"/>
</dbReference>
<evidence type="ECO:0000256" key="5">
    <source>
        <dbReference type="ARBA" id="ARBA00023002"/>
    </source>
</evidence>
<evidence type="ECO:0000259" key="13">
    <source>
        <dbReference type="PROSITE" id="PS00498"/>
    </source>
</evidence>
<dbReference type="PRINTS" id="PR00092">
    <property type="entry name" value="TYROSINASE"/>
</dbReference>
<comment type="similarity">
    <text evidence="2">Belongs to the tyrosinase family.</text>
</comment>
<dbReference type="InterPro" id="IPR002227">
    <property type="entry name" value="Tyrosinase_Cu-bd"/>
</dbReference>
<dbReference type="GO" id="GO:0004503">
    <property type="term" value="F:tyrosinase activity"/>
    <property type="evidence" value="ECO:0007669"/>
    <property type="project" value="UniProtKB-EC"/>
</dbReference>
<comment type="catalytic activity">
    <reaction evidence="9">
        <text>2 L-dopa + O2 = 2 L-dopaquinone + 2 H2O</text>
        <dbReference type="Rhea" id="RHEA:34287"/>
        <dbReference type="ChEBI" id="CHEBI:15377"/>
        <dbReference type="ChEBI" id="CHEBI:15379"/>
        <dbReference type="ChEBI" id="CHEBI:57504"/>
        <dbReference type="ChEBI" id="CHEBI:57924"/>
        <dbReference type="EC" id="1.14.18.1"/>
    </reaction>
</comment>
<keyword evidence="6" id="KW-0186">Copper</keyword>
<comment type="cofactor">
    <cofactor evidence="1">
        <name>Cu(2+)</name>
        <dbReference type="ChEBI" id="CHEBI:29036"/>
    </cofactor>
</comment>
<dbReference type="InterPro" id="IPR041640">
    <property type="entry name" value="Tyrosinase_C"/>
</dbReference>
<dbReference type="OrthoDB" id="1658288at2759"/>
<dbReference type="EC" id="1.14.18.1" evidence="3"/>
<evidence type="ECO:0000256" key="1">
    <source>
        <dbReference type="ARBA" id="ARBA00001973"/>
    </source>
</evidence>
<keyword evidence="7" id="KW-0503">Monooxygenase</keyword>
<feature type="domain" description="Tyrosinase copper-binding" evidence="13">
    <location>
        <begin position="376"/>
        <end position="387"/>
    </location>
</feature>
<dbReference type="Pfam" id="PF00264">
    <property type="entry name" value="Tyrosinase"/>
    <property type="match status" value="1"/>
</dbReference>
<evidence type="ECO:0000259" key="12">
    <source>
        <dbReference type="PROSITE" id="PS00497"/>
    </source>
</evidence>
<evidence type="ECO:0000313" key="15">
    <source>
        <dbReference type="Proteomes" id="UP001056436"/>
    </source>
</evidence>
<reference evidence="14" key="1">
    <citation type="submission" date="2019-01" db="EMBL/GenBank/DDBJ databases">
        <title>Colletotrichum abscissum LGMF1257.</title>
        <authorList>
            <person name="Baroncelli R."/>
        </authorList>
    </citation>
    <scope>NUCLEOTIDE SEQUENCE</scope>
    <source>
        <strain evidence="14">Ca142</strain>
    </source>
</reference>
<dbReference type="InterPro" id="IPR050316">
    <property type="entry name" value="Tyrosinase/Hemocyanin"/>
</dbReference>
<feature type="domain" description="Tyrosinase copper-binding" evidence="12">
    <location>
        <begin position="107"/>
        <end position="124"/>
    </location>
</feature>
<dbReference type="Gene3D" id="2.60.310.20">
    <property type="match status" value="1"/>
</dbReference>
<feature type="region of interest" description="Disordered" evidence="11">
    <location>
        <begin position="335"/>
        <end position="357"/>
    </location>
</feature>
<evidence type="ECO:0000256" key="2">
    <source>
        <dbReference type="ARBA" id="ARBA00009928"/>
    </source>
</evidence>
<evidence type="ECO:0000256" key="8">
    <source>
        <dbReference type="ARBA" id="ARBA00023101"/>
    </source>
</evidence>
<organism evidence="14 15">
    <name type="scientific">Colletotrichum abscissum</name>
    <dbReference type="NCBI Taxonomy" id="1671311"/>
    <lineage>
        <taxon>Eukaryota</taxon>
        <taxon>Fungi</taxon>
        <taxon>Dikarya</taxon>
        <taxon>Ascomycota</taxon>
        <taxon>Pezizomycotina</taxon>
        <taxon>Sordariomycetes</taxon>
        <taxon>Hypocreomycetidae</taxon>
        <taxon>Glomerellales</taxon>
        <taxon>Glomerellaceae</taxon>
        <taxon>Colletotrichum</taxon>
        <taxon>Colletotrichum acutatum species complex</taxon>
    </lineage>
</organism>
<protein>
    <recommendedName>
        <fullName evidence="3">tyrosinase</fullName>
        <ecNumber evidence="3">1.14.18.1</ecNumber>
    </recommendedName>
</protein>
<accession>A0A9Q0B0U4</accession>
<dbReference type="PROSITE" id="PS00498">
    <property type="entry name" value="TYROSINASE_2"/>
    <property type="match status" value="1"/>
</dbReference>
<dbReference type="Gene3D" id="1.10.1280.10">
    <property type="entry name" value="Di-copper center containing domain from catechol oxidase"/>
    <property type="match status" value="1"/>
</dbReference>
<comment type="caution">
    <text evidence="14">The sequence shown here is derived from an EMBL/GenBank/DDBJ whole genome shotgun (WGS) entry which is preliminary data.</text>
</comment>
<sequence length="675" mass="76049">MSAPFQSYAITGIPTEGTGPPPSRREINAWATQNPIQLSLFIQALRIFQSMDFMDQLSYYRIAGIHGLPATSWDNDPIPIEVTKSYPGHYNNPHKGGSETPDFYCPHNSLIFPTWHRAYLLLFEQRLWEIMTKEIVPTAPSSAQQQWMTEANAWRLPYWDWANIPSVPDVASTQKITIQMPDGTSQEDWNPLYQFSTANMTQFKTTSMQPILADQTTFGQFAIFDEPPVIQTNQTYATSRWGLDNPITTQQISGIVNNQAVNTALQTPPWANVQHAKGLNGRLAEQVSRLFVPSNFNNFAEFATTAHGKQGPCGWLSLELLHNCIHDFTGGVGYTPDPPANGTKSQPPGPPPTDSKVRPVKYGYGHMADLGVAAFDPIFWLHHCNVDRQLAIFQSLNSVPWWSGQDVKNDPASNDPLYPFHTDANFGHWTSDALQYWTKLGYTYDDLTPSEESNAPTVTPEVLIGRLTAKYGILRNLLKENSHKNVAGLDNDFIINVLYNRYALGGRSYIIYFFLGSNNSNASGNPQDNLWSEDYIGSIHSFSRNWKKSGVACANCVKQESIQQLSKGQVPLTLQLLKRAIDEDRWNDIKHLGSDHVLDYVKKNLHWRVVALPGEVIQEEVMPDLEVTFLAGKGTHPEDPEKSSEFHDYNDEWKITKGSNGNCRWEQTRKDGKKL</sequence>